<dbReference type="AlphaFoldDB" id="J6EY86"/>
<dbReference type="Proteomes" id="UP000002748">
    <property type="component" value="Unassembled WGS sequence"/>
</dbReference>
<evidence type="ECO:0000256" key="1">
    <source>
        <dbReference type="SAM" id="MobiDB-lite"/>
    </source>
</evidence>
<gene>
    <name evidence="2" type="ORF">A1Q1_01233</name>
</gene>
<organism evidence="2 3">
    <name type="scientific">Trichosporon asahii var. asahii (strain ATCC 90039 / CBS 2479 / JCM 2466 / KCTC 7840 / NBRC 103889/ NCYC 2677 / UAMH 7654)</name>
    <name type="common">Yeast</name>
    <dbReference type="NCBI Taxonomy" id="1186058"/>
    <lineage>
        <taxon>Eukaryota</taxon>
        <taxon>Fungi</taxon>
        <taxon>Dikarya</taxon>
        <taxon>Basidiomycota</taxon>
        <taxon>Agaricomycotina</taxon>
        <taxon>Tremellomycetes</taxon>
        <taxon>Trichosporonales</taxon>
        <taxon>Trichosporonaceae</taxon>
        <taxon>Trichosporon</taxon>
    </lineage>
</organism>
<dbReference type="EMBL" id="ALBS01000165">
    <property type="protein sequence ID" value="EJT49604.1"/>
    <property type="molecule type" value="Genomic_DNA"/>
</dbReference>
<feature type="region of interest" description="Disordered" evidence="1">
    <location>
        <begin position="1"/>
        <end position="20"/>
    </location>
</feature>
<dbReference type="VEuPathDB" id="FungiDB:A1Q1_01233"/>
<sequence length="487" mass="52328">MRREDTSASPSAAEARIKQEIPDASRSQAYALSAFTSANPVAAPRQYRPGQAQVNHLIQLHAGHQRQSASVGDVLRASLHSLETRVGILSAGAVRANTLKRWTKCTGAVPADTLRRWIKCVLHIAKDEIIGQASIGTGRNPEAFNGKALDGSDGLKAVLMGNTHPTLVGKLKLNRFSRSIEFYGPEEMVIVAKQIDEKILAQPSHASTWVQSKAQHQLLLSVGGRTCTVAVAGQDGVAAELDEFSHDDDDDDEFSAGAYIREKDGQTQPGQSGMSTELHVPAAQRAEDLQLEAASSLLPLLIKRGTLHTTTADGQVVFFSDLDHFLQSKARSFRGGGDEPLFREFSGDSSFTELVATQSNLKARLDSLALEAGLPAPRPYNWRNYVGDAVRVVFDEVAQKAALHHGLKSNTALRLLPGGPSGSSDASRARRTDWHDRCRSRTLEEAPGGPPTGDNSGHLGSRAPGASWLGTSRRVHADEGGGVRSRP</sequence>
<dbReference type="OrthoDB" id="3236348at2759"/>
<dbReference type="GeneID" id="25984747"/>
<feature type="region of interest" description="Disordered" evidence="1">
    <location>
        <begin position="414"/>
        <end position="487"/>
    </location>
</feature>
<dbReference type="RefSeq" id="XP_014179781.1">
    <property type="nucleotide sequence ID" value="XM_014324306.1"/>
</dbReference>
<comment type="caution">
    <text evidence="2">The sequence shown here is derived from an EMBL/GenBank/DDBJ whole genome shotgun (WGS) entry which is preliminary data.</text>
</comment>
<evidence type="ECO:0000313" key="2">
    <source>
        <dbReference type="EMBL" id="EJT49604.1"/>
    </source>
</evidence>
<dbReference type="HOGENOM" id="CLU_560416_0_0_1"/>
<protein>
    <submittedName>
        <fullName evidence="2">Uncharacterized protein</fullName>
    </submittedName>
</protein>
<evidence type="ECO:0000313" key="3">
    <source>
        <dbReference type="Proteomes" id="UP000002748"/>
    </source>
</evidence>
<feature type="compositionally biased region" description="Basic and acidic residues" evidence="1">
    <location>
        <begin position="427"/>
        <end position="444"/>
    </location>
</feature>
<reference evidence="2 3" key="1">
    <citation type="journal article" date="2012" name="Eukaryot. Cell">
        <title>Draft genome sequence of CBS 2479, the standard type strain of Trichosporon asahii.</title>
        <authorList>
            <person name="Yang R.Y."/>
            <person name="Li H.T."/>
            <person name="Zhu H."/>
            <person name="Zhou G.P."/>
            <person name="Wang M."/>
            <person name="Wang L."/>
        </authorList>
    </citation>
    <scope>NUCLEOTIDE SEQUENCE [LARGE SCALE GENOMIC DNA]</scope>
    <source>
        <strain evidence="3">ATCC 90039 / CBS 2479 / JCM 2466 / KCTC 7840 / NCYC 2677 / UAMH 7654</strain>
    </source>
</reference>
<dbReference type="KEGG" id="tasa:A1Q1_01233"/>
<proteinExistence type="predicted"/>
<name>J6EY86_TRIAS</name>
<accession>J6EY86</accession>